<evidence type="ECO:0000313" key="6">
    <source>
        <dbReference type="Proteomes" id="UP000027931"/>
    </source>
</evidence>
<dbReference type="InterPro" id="IPR001444">
    <property type="entry name" value="Flag_bb_rod_N"/>
</dbReference>
<evidence type="ECO:0000259" key="2">
    <source>
        <dbReference type="Pfam" id="PF00460"/>
    </source>
</evidence>
<dbReference type="PANTHER" id="PTHR30435">
    <property type="entry name" value="FLAGELLAR PROTEIN"/>
    <property type="match status" value="1"/>
</dbReference>
<protein>
    <recommendedName>
        <fullName evidence="7">Flagellar basal body protein</fullName>
    </recommendedName>
</protein>
<dbReference type="GO" id="GO:0009288">
    <property type="term" value="C:bacterial-type flagellum"/>
    <property type="evidence" value="ECO:0007669"/>
    <property type="project" value="TreeGrafter"/>
</dbReference>
<feature type="domain" description="Flagellar basal-body/hook protein C-terminal" evidence="3">
    <location>
        <begin position="239"/>
        <end position="280"/>
    </location>
</feature>
<evidence type="ECO:0000256" key="1">
    <source>
        <dbReference type="ARBA" id="ARBA00009677"/>
    </source>
</evidence>
<evidence type="ECO:0000313" key="5">
    <source>
        <dbReference type="EMBL" id="KEO83311.1"/>
    </source>
</evidence>
<evidence type="ECO:0000259" key="4">
    <source>
        <dbReference type="Pfam" id="PF22692"/>
    </source>
</evidence>
<dbReference type="PROSITE" id="PS00588">
    <property type="entry name" value="FLAGELLA_BB_ROD"/>
    <property type="match status" value="1"/>
</dbReference>
<dbReference type="InterPro" id="IPR037925">
    <property type="entry name" value="FlgE/F/G-like"/>
</dbReference>
<dbReference type="Pfam" id="PF06429">
    <property type="entry name" value="Flg_bbr_C"/>
    <property type="match status" value="1"/>
</dbReference>
<dbReference type="InterPro" id="IPR019776">
    <property type="entry name" value="Flagellar_basal_body_rod_CS"/>
</dbReference>
<dbReference type="Pfam" id="PF00460">
    <property type="entry name" value="Flg_bb_rod"/>
    <property type="match status" value="1"/>
</dbReference>
<evidence type="ECO:0000259" key="3">
    <source>
        <dbReference type="Pfam" id="PF06429"/>
    </source>
</evidence>
<dbReference type="RefSeq" id="WP_038087408.1">
    <property type="nucleotide sequence ID" value="NZ_JMIR01000012.1"/>
</dbReference>
<dbReference type="Pfam" id="PF22692">
    <property type="entry name" value="LlgE_F_G_D1"/>
    <property type="match status" value="1"/>
</dbReference>
<dbReference type="GO" id="GO:0071978">
    <property type="term" value="P:bacterial-type flagellum-dependent swarming motility"/>
    <property type="evidence" value="ECO:0007669"/>
    <property type="project" value="TreeGrafter"/>
</dbReference>
<dbReference type="SUPFAM" id="SSF117143">
    <property type="entry name" value="Flagellar hook protein flgE"/>
    <property type="match status" value="1"/>
</dbReference>
<dbReference type="InterPro" id="IPR053967">
    <property type="entry name" value="LlgE_F_G-like_D1"/>
</dbReference>
<comment type="caution">
    <text evidence="5">The sequence shown here is derived from an EMBL/GenBank/DDBJ whole genome shotgun (WGS) entry which is preliminary data.</text>
</comment>
<dbReference type="InterPro" id="IPR010930">
    <property type="entry name" value="Flg_bb/hook_C_dom"/>
</dbReference>
<gene>
    <name evidence="5" type="ORF">EL26_10055</name>
</gene>
<proteinExistence type="inferred from homology"/>
<keyword evidence="6" id="KW-1185">Reference proteome</keyword>
<dbReference type="EMBL" id="JMIR01000012">
    <property type="protein sequence ID" value="KEO83311.1"/>
    <property type="molecule type" value="Genomic_DNA"/>
</dbReference>
<name>A0A074LMH0_9BACL</name>
<dbReference type="OrthoDB" id="9800375at2"/>
<reference evidence="5 6" key="1">
    <citation type="journal article" date="2013" name="Int. J. Syst. Evol. Microbiol.">
        <title>Tumebacillus flagellatus sp. nov., an alpha-amylase/pullulanase-producing bacterium isolated from cassava wastewater.</title>
        <authorList>
            <person name="Wang Q."/>
            <person name="Xie N."/>
            <person name="Qin Y."/>
            <person name="Shen N."/>
            <person name="Zhu J."/>
            <person name="Mi H."/>
            <person name="Huang R."/>
        </authorList>
    </citation>
    <scope>NUCLEOTIDE SEQUENCE [LARGE SCALE GENOMIC DNA]</scope>
    <source>
        <strain evidence="5 6">GST4</strain>
    </source>
</reference>
<evidence type="ECO:0008006" key="7">
    <source>
        <dbReference type="Google" id="ProtNLM"/>
    </source>
</evidence>
<dbReference type="STRING" id="1157490.EL26_10055"/>
<dbReference type="eggNOG" id="COG4786">
    <property type="taxonomic scope" value="Bacteria"/>
</dbReference>
<feature type="domain" description="Flagellar basal body rod protein N-terminal" evidence="2">
    <location>
        <begin position="5"/>
        <end position="35"/>
    </location>
</feature>
<sequence>MIRGLYIAQSGMHSNERMQEVLSNNISNANTVGYKGDTSVVRSFPDELLYRMNDTLTGGPGGNNRKIGTLNNGAFVEEVVPRFVQGQLVASDNPHARAIIDSPPTDSNDFRRAFFPVLERNSGKVMYTRDGDFQVEPGTNFLVDSGGNYVLPVNSQTHNAVNDARIQVGSDGAYAVTDATGRAYQIPQALRGSTNAEGIVYLQDSNKLEKYGDTLYQGGTVITDNAQYGQLSSQMVSKQLEQSNVDMASSMVSMIQVMRSYEANSRMIKTLDGSLEKAVSIGRLT</sequence>
<dbReference type="Proteomes" id="UP000027931">
    <property type="component" value="Unassembled WGS sequence"/>
</dbReference>
<accession>A0A074LMH0</accession>
<dbReference type="PANTHER" id="PTHR30435:SF19">
    <property type="entry name" value="FLAGELLAR BASAL-BODY ROD PROTEIN FLGG"/>
    <property type="match status" value="1"/>
</dbReference>
<feature type="domain" description="Flagellar hook protein FlgE/F/G-like D1" evidence="4">
    <location>
        <begin position="113"/>
        <end position="172"/>
    </location>
</feature>
<dbReference type="AlphaFoldDB" id="A0A074LMH0"/>
<organism evidence="5 6">
    <name type="scientific">Tumebacillus flagellatus</name>
    <dbReference type="NCBI Taxonomy" id="1157490"/>
    <lineage>
        <taxon>Bacteria</taxon>
        <taxon>Bacillati</taxon>
        <taxon>Bacillota</taxon>
        <taxon>Bacilli</taxon>
        <taxon>Bacillales</taxon>
        <taxon>Alicyclobacillaceae</taxon>
        <taxon>Tumebacillus</taxon>
    </lineage>
</organism>
<comment type="similarity">
    <text evidence="1">Belongs to the flagella basal body rod proteins family.</text>
</comment>